<proteinExistence type="predicted"/>
<accession>Q853W1</accession>
<keyword evidence="2" id="KW-1185">Reference proteome</keyword>
<reference evidence="1 2" key="1">
    <citation type="journal article" date="2003" name="Cell">
        <title>Origins of highly mosaic mycobacteriophage genomes.</title>
        <authorList>
            <person name="Pedulla M.L."/>
            <person name="Ford M.E."/>
            <person name="Houtz J.M."/>
            <person name="Karthikeyan T."/>
            <person name="Wadsworth C."/>
            <person name="Lewis J.A."/>
            <person name="Jacobs-Sera D."/>
            <person name="Falbo J."/>
            <person name="Gross J."/>
            <person name="Pannunzio N.R."/>
            <person name="Brucker W."/>
            <person name="Kumar V."/>
            <person name="Kandasamy J."/>
            <person name="Keenan L."/>
            <person name="Bardarov S."/>
            <person name="Kriakov J."/>
            <person name="Lawrence J.G."/>
            <person name="Jacobs W.R. Jr."/>
            <person name="Hendrix R.W."/>
            <person name="Hatfull G.F."/>
        </authorList>
    </citation>
    <scope>NUCLEOTIDE SEQUENCE</scope>
</reference>
<dbReference type="KEGG" id="vg:1260007"/>
<protein>
    <submittedName>
        <fullName evidence="1">Uncharacterized protein</fullName>
    </submittedName>
</protein>
<sequence>MPPDGNRTAPDTGTHERESYQCRNTVYCTWDCASGCIWNLEAIESVEAE</sequence>
<dbReference type="Proteomes" id="UP000000963">
    <property type="component" value="Segment"/>
</dbReference>
<dbReference type="RefSeq" id="NP_818505.1">
    <property type="nucleotide sequence ID" value="NC_004688.1"/>
</dbReference>
<name>Q853W1_BPMOM</name>
<organismHost>
    <name type="scientific">Mycolicibacterium smegmatis</name>
    <name type="common">Mycobacterium smegmatis</name>
    <dbReference type="NCBI Taxonomy" id="1772"/>
</organismHost>
<organism evidence="1 2">
    <name type="scientific">Mycobacterium phage Omega</name>
    <name type="common">Mycobacteriophage Omega</name>
    <dbReference type="NCBI Taxonomy" id="2907835"/>
    <lineage>
        <taxon>Viruses</taxon>
        <taxon>Duplodnaviria</taxon>
        <taxon>Heunggongvirae</taxon>
        <taxon>Uroviricota</taxon>
        <taxon>Caudoviricetes</taxon>
        <taxon>Omegavirus</taxon>
        <taxon>Omegavirus omega</taxon>
    </lineage>
</organism>
<gene>
    <name evidence="1" type="primary">205</name>
    <name evidence="1" type="ORF">PBI_OMEGA_205</name>
</gene>
<evidence type="ECO:0000313" key="1">
    <source>
        <dbReference type="EMBL" id="AAN12847.1"/>
    </source>
</evidence>
<dbReference type="EMBL" id="AY129338">
    <property type="protein sequence ID" value="AAN12847.1"/>
    <property type="molecule type" value="Genomic_DNA"/>
</dbReference>
<evidence type="ECO:0000313" key="2">
    <source>
        <dbReference type="Proteomes" id="UP000000963"/>
    </source>
</evidence>